<evidence type="ECO:0000259" key="4">
    <source>
        <dbReference type="Pfam" id="PF13872"/>
    </source>
</evidence>
<evidence type="ECO:0000313" key="6">
    <source>
        <dbReference type="EMBL" id="OXA36832.1"/>
    </source>
</evidence>
<dbReference type="PANTHER" id="PTHR12706">
    <property type="entry name" value="STRAWBERRY NOTCH-RELATED"/>
    <property type="match status" value="1"/>
</dbReference>
<dbReference type="GO" id="GO:0031490">
    <property type="term" value="F:chromatin DNA binding"/>
    <property type="evidence" value="ECO:0007669"/>
    <property type="project" value="TreeGrafter"/>
</dbReference>
<dbReference type="OrthoDB" id="421838at2759"/>
<sequence>MEPEEEISVVGVSETYSEVHMNSHPDPIVKTASLNSVPSPLVSYKLRLPASVSHGKLSSIQLDAIEHACQQHEYMLSSGGRTGFLIGDGAGVGKGRTIAGLIYENWRCGRRKALWLSVSPDLIEDSKRDLADIGAREIKISNLTSIKCGEKVKYPEGVMFLTYSSLIGQGRVPGKGLATRIDQIIAWVGKYFEGLILFDECHQAKNLCPGKHSRCSKTGSAVEALQNVLLKARVVYASATGASEPRNMAYMTRGIVAMEMVAMDMKLRGAYIARQLSFNGVDFRIEKIPKNFPKCTMERRKAVQDGKCVVIGIQSTGEAITEEEVEKKGQVLDFVSITKCTLLSLIRNHCPSPTQKEIRLLRNDKARSGTRPAPPKRARLDDALLKTGVSYESLCKATNIRCRLLKRIEDSMNDLPKNTLDYLIYKFGAPSKVAEGEKKRLIKTGGKVINQKRDDGVRGNLEATSIRGKKFIISEAASCGISLHSDRRVVNKRRRVHITLELPWSAESAIQQFGRTHRSNQINAPEYVLLASELAGEHRFTSLVAKRLESLGALTHGDRRANDRDLSHFHIDNTYGQAALKNVMGYITGEHVDCEPVFEIPNFRNDVTRSLTGAGLISPNGTMNIASLTISKFLNRIMGTNLAIQKSLFRYFTDSLETLVSRAKSEGTFDRGILDLGVSSAEHTRHTGTKLFERQHATGIAKDTERKLIVLVAATTDFVKAVNKYLKDIFFIHHQAHRKTMSEVKKLYSILTTSVKAKTIWNSQYTNSADKCIHVFQSQRSKSCNGFCQVGKSLQRIKVLCGSVLLCWSEIESVLRSQKTKDLNNDWTLLLQCLFFFTESSIRLESEIIDQVSGEVQPESNTFNNFLKTPEFRPEDYVRSNNQVVGFNTETTVDTTGVEFASMGTSIAFKTLKEQETQIKVDPEDKYVVVFFTNETRYRVRFTQVTQAKMYYEQVIQGILNVSGSSATSSLGSSGSDRSLRSSSDSSWGEEESDTDMEEVPADNEKIIKRQLKKSLSSDSGAADSDSGVERDSNKR</sequence>
<protein>
    <submittedName>
        <fullName evidence="6">Protein strawberry notch 1</fullName>
    </submittedName>
</protein>
<accession>A0A226CTS5</accession>
<proteinExistence type="inferred from homology"/>
<dbReference type="InterPro" id="IPR027417">
    <property type="entry name" value="P-loop_NTPase"/>
</dbReference>
<comment type="similarity">
    <text evidence="1">Belongs to the SBNO family.</text>
</comment>
<organism evidence="6 7">
    <name type="scientific">Folsomia candida</name>
    <name type="common">Springtail</name>
    <dbReference type="NCBI Taxonomy" id="158441"/>
    <lineage>
        <taxon>Eukaryota</taxon>
        <taxon>Metazoa</taxon>
        <taxon>Ecdysozoa</taxon>
        <taxon>Arthropoda</taxon>
        <taxon>Hexapoda</taxon>
        <taxon>Collembola</taxon>
        <taxon>Entomobryomorpha</taxon>
        <taxon>Isotomoidea</taxon>
        <taxon>Isotomidae</taxon>
        <taxon>Proisotominae</taxon>
        <taxon>Folsomia</taxon>
    </lineage>
</organism>
<feature type="domain" description="Strawberry notch AAA" evidence="4">
    <location>
        <begin position="23"/>
        <end position="253"/>
    </location>
</feature>
<feature type="compositionally biased region" description="Low complexity" evidence="2">
    <location>
        <begin position="1014"/>
        <end position="1026"/>
    </location>
</feature>
<dbReference type="Gene3D" id="3.40.50.300">
    <property type="entry name" value="P-loop containing nucleotide triphosphate hydrolases"/>
    <property type="match status" value="1"/>
</dbReference>
<dbReference type="EMBL" id="LNIX01000071">
    <property type="protein sequence ID" value="OXA36832.1"/>
    <property type="molecule type" value="Genomic_DNA"/>
</dbReference>
<feature type="compositionally biased region" description="Acidic residues" evidence="2">
    <location>
        <begin position="988"/>
        <end position="1002"/>
    </location>
</feature>
<evidence type="ECO:0000256" key="2">
    <source>
        <dbReference type="SAM" id="MobiDB-lite"/>
    </source>
</evidence>
<reference evidence="6 7" key="1">
    <citation type="submission" date="2015-12" db="EMBL/GenBank/DDBJ databases">
        <title>The genome of Folsomia candida.</title>
        <authorList>
            <person name="Faddeeva A."/>
            <person name="Derks M.F."/>
            <person name="Anvar Y."/>
            <person name="Smit S."/>
            <person name="Van Straalen N."/>
            <person name="Roelofs D."/>
        </authorList>
    </citation>
    <scope>NUCLEOTIDE SEQUENCE [LARGE SCALE GENOMIC DNA]</scope>
    <source>
        <strain evidence="6 7">VU population</strain>
        <tissue evidence="6">Whole body</tissue>
    </source>
</reference>
<feature type="domain" description="SBNO alpha/beta" evidence="5">
    <location>
        <begin position="732"/>
        <end position="792"/>
    </location>
</feature>
<gene>
    <name evidence="6" type="ORF">Fcan01_28402</name>
</gene>
<evidence type="ECO:0000259" key="3">
    <source>
        <dbReference type="Pfam" id="PF13871"/>
    </source>
</evidence>
<evidence type="ECO:0000256" key="1">
    <source>
        <dbReference type="ARBA" id="ARBA00006992"/>
    </source>
</evidence>
<comment type="caution">
    <text evidence="6">The sequence shown here is derived from an EMBL/GenBank/DDBJ whole genome shotgun (WGS) entry which is preliminary data.</text>
</comment>
<dbReference type="InterPro" id="IPR026741">
    <property type="entry name" value="SNO"/>
</dbReference>
<dbReference type="InterPro" id="IPR026937">
    <property type="entry name" value="SBNO_Helicase_C_dom"/>
</dbReference>
<dbReference type="Pfam" id="PF13871">
    <property type="entry name" value="Helicase_C_4"/>
    <property type="match status" value="1"/>
</dbReference>
<dbReference type="PANTHER" id="PTHR12706:SF30">
    <property type="entry name" value="PROTEIN STRAWBERRY NOTCH-RELATED"/>
    <property type="match status" value="1"/>
</dbReference>
<name>A0A226CTS5_FOLCA</name>
<dbReference type="Pfam" id="PF13872">
    <property type="entry name" value="AAA_34"/>
    <property type="match status" value="1"/>
</dbReference>
<dbReference type="GO" id="GO:0042393">
    <property type="term" value="F:histone binding"/>
    <property type="evidence" value="ECO:0007669"/>
    <property type="project" value="TreeGrafter"/>
</dbReference>
<dbReference type="Proteomes" id="UP000198287">
    <property type="component" value="Unassembled WGS sequence"/>
</dbReference>
<dbReference type="GO" id="GO:0005634">
    <property type="term" value="C:nucleus"/>
    <property type="evidence" value="ECO:0007669"/>
    <property type="project" value="TreeGrafter"/>
</dbReference>
<evidence type="ECO:0000259" key="5">
    <source>
        <dbReference type="Pfam" id="PF25373"/>
    </source>
</evidence>
<keyword evidence="7" id="KW-1185">Reference proteome</keyword>
<evidence type="ECO:0000313" key="7">
    <source>
        <dbReference type="Proteomes" id="UP000198287"/>
    </source>
</evidence>
<dbReference type="InterPro" id="IPR039187">
    <property type="entry name" value="SNO_AAA"/>
</dbReference>
<dbReference type="AlphaFoldDB" id="A0A226CTS5"/>
<feature type="region of interest" description="Disordered" evidence="2">
    <location>
        <begin position="966"/>
        <end position="1036"/>
    </location>
</feature>
<feature type="compositionally biased region" description="Low complexity" evidence="2">
    <location>
        <begin position="966"/>
        <end position="987"/>
    </location>
</feature>
<feature type="domain" description="Strawberry notch helicase C" evidence="3">
    <location>
        <begin position="418"/>
        <end position="675"/>
    </location>
</feature>
<dbReference type="InterPro" id="IPR057332">
    <property type="entry name" value="SBNO_a/b_dom"/>
</dbReference>
<dbReference type="GO" id="GO:0006355">
    <property type="term" value="P:regulation of DNA-templated transcription"/>
    <property type="evidence" value="ECO:0007669"/>
    <property type="project" value="InterPro"/>
</dbReference>
<dbReference type="Pfam" id="PF25373">
    <property type="entry name" value="SBNO"/>
    <property type="match status" value="1"/>
</dbReference>
<dbReference type="SUPFAM" id="SSF52540">
    <property type="entry name" value="P-loop containing nucleoside triphosphate hydrolases"/>
    <property type="match status" value="2"/>
</dbReference>